<dbReference type="AlphaFoldDB" id="A0A4R5VME1"/>
<dbReference type="SUPFAM" id="SSF52413">
    <property type="entry name" value="UDP-glucose/GDP-mannose dehydrogenase C-terminal domain"/>
    <property type="match status" value="1"/>
</dbReference>
<comment type="pathway">
    <text evidence="1">Nucleotide-sugar biosynthesis; UDP-alpha-D-glucuronate biosynthesis; UDP-alpha-D-glucuronate from UDP-alpha-D-glucose: step 1/1.</text>
</comment>
<evidence type="ECO:0000313" key="13">
    <source>
        <dbReference type="EMBL" id="MDQ6596147.1"/>
    </source>
</evidence>
<evidence type="ECO:0000313" key="15">
    <source>
        <dbReference type="Proteomes" id="UP000295132"/>
    </source>
</evidence>
<keyword evidence="5 8" id="KW-0520">NAD</keyword>
<evidence type="ECO:0000256" key="6">
    <source>
        <dbReference type="ARBA" id="ARBA00047473"/>
    </source>
</evidence>
<feature type="binding site" evidence="10">
    <location>
        <position position="321"/>
    </location>
    <ligand>
        <name>substrate</name>
    </ligand>
</feature>
<dbReference type="NCBIfam" id="NF047673">
    <property type="entry name" value="TeichurnBiosyTuaD"/>
    <property type="match status" value="1"/>
</dbReference>
<dbReference type="Pfam" id="PF00984">
    <property type="entry name" value="UDPG_MGDP_dh"/>
    <property type="match status" value="1"/>
</dbReference>
<dbReference type="SUPFAM" id="SSF48179">
    <property type="entry name" value="6-phosphogluconate dehydrogenase C-terminal domain-like"/>
    <property type="match status" value="1"/>
</dbReference>
<dbReference type="Proteomes" id="UP000295132">
    <property type="component" value="Unassembled WGS sequence"/>
</dbReference>
<dbReference type="Pfam" id="PF03721">
    <property type="entry name" value="UDPG_MGDP_dh_N"/>
    <property type="match status" value="1"/>
</dbReference>
<feature type="binding site" evidence="10">
    <location>
        <position position="205"/>
    </location>
    <ligand>
        <name>substrate</name>
    </ligand>
</feature>
<feature type="binding site" evidence="10">
    <location>
        <begin position="250"/>
        <end position="254"/>
    </location>
    <ligand>
        <name>substrate</name>
    </ligand>
</feature>
<dbReference type="GO" id="GO:0051287">
    <property type="term" value="F:NAD binding"/>
    <property type="evidence" value="ECO:0007669"/>
    <property type="project" value="InterPro"/>
</dbReference>
<dbReference type="EMBL" id="JAVGVR010000001">
    <property type="protein sequence ID" value="MDQ6596147.1"/>
    <property type="molecule type" value="Genomic_DNA"/>
</dbReference>
<comment type="similarity">
    <text evidence="2 8">Belongs to the UDP-glucose/GDP-mannose dehydrogenase family.</text>
</comment>
<proteinExistence type="inferred from homology"/>
<evidence type="ECO:0000256" key="2">
    <source>
        <dbReference type="ARBA" id="ARBA00006601"/>
    </source>
</evidence>
<dbReference type="Pfam" id="PF03720">
    <property type="entry name" value="UDPG_MGDP_dh_C"/>
    <property type="match status" value="1"/>
</dbReference>
<dbReference type="InterPro" id="IPR036220">
    <property type="entry name" value="UDP-Glc/GDP-Man_DH_C_sf"/>
</dbReference>
<dbReference type="InterPro" id="IPR008927">
    <property type="entry name" value="6-PGluconate_DH-like_C_sf"/>
</dbReference>
<dbReference type="RefSeq" id="WP_133337413.1">
    <property type="nucleotide sequence ID" value="NZ_JAVGVR010000001.1"/>
</dbReference>
<feature type="binding site" evidence="11">
    <location>
        <position position="156"/>
    </location>
    <ligand>
        <name>NAD(+)</name>
        <dbReference type="ChEBI" id="CHEBI:57540"/>
    </ligand>
</feature>
<sequence length="444" mass="48489">MKKVTVVGTGYVGLVSGTCFAEAGNQVTCCDINQMKINDLLQGVMPIYEPGLKELVDKNVKRGTLHFTYQITQAIQEAEVIYIAVGTPMTSSGKADLTYIKQVAKTIGENLNGYKVIVTKSTVPVGTGKLIKSVIQEHSFEQIPFDIVANPEFLREGDAIKDSMNMERAVIGATSEKAFQIIAELHQPFTSNIVKASLETAELIKYAANAFLATKISFINDIANICERVGADVTKVSEGIGLDSRIGNKFLQAGVGFGGSCFPKDTSALLHIAKECGYEFNLIKSVIETNEGQRVQLVKKLEKALGTLKGKTISILGLAFKPNTDDIRSSPAIDIIPYLAVHGANLQAFDPIAIKETKKQLGYQCAYSENIYESIQNSDACVILTDWQDVKDLDLIKVKELMKQPLIVDGRNVFDLETMKDLGFTYLSVGRPEVRQKTAASKSL</sequence>
<feature type="binding site" evidence="11">
    <location>
        <position position="36"/>
    </location>
    <ligand>
        <name>NAD(+)</name>
        <dbReference type="ChEBI" id="CHEBI:57540"/>
    </ligand>
</feature>
<keyword evidence="16" id="KW-1185">Reference proteome</keyword>
<dbReference type="NCBIfam" id="TIGR03026">
    <property type="entry name" value="NDP-sugDHase"/>
    <property type="match status" value="1"/>
</dbReference>
<feature type="binding site" evidence="11">
    <location>
        <position position="264"/>
    </location>
    <ligand>
        <name>NAD(+)</name>
        <dbReference type="ChEBI" id="CHEBI:57540"/>
    </ligand>
</feature>
<dbReference type="GO" id="GO:0000271">
    <property type="term" value="P:polysaccharide biosynthetic process"/>
    <property type="evidence" value="ECO:0007669"/>
    <property type="project" value="InterPro"/>
</dbReference>
<reference evidence="13" key="2">
    <citation type="submission" date="2023-08" db="EMBL/GenBank/DDBJ databases">
        <title>Nitrogen cycling bacteria in agricultural field soils.</title>
        <authorList>
            <person name="Jang J."/>
        </authorList>
    </citation>
    <scope>NUCLEOTIDE SEQUENCE</scope>
    <source>
        <strain evidence="13">PS3-36</strain>
    </source>
</reference>
<dbReference type="FunFam" id="1.20.5.100:FF:000001">
    <property type="entry name" value="UDP-glucose 6-dehydrogenase"/>
    <property type="match status" value="1"/>
</dbReference>
<dbReference type="SUPFAM" id="SSF51735">
    <property type="entry name" value="NAD(P)-binding Rossmann-fold domains"/>
    <property type="match status" value="1"/>
</dbReference>
<dbReference type="InterPro" id="IPR028357">
    <property type="entry name" value="UDPglc_DH_bac"/>
</dbReference>
<dbReference type="InterPro" id="IPR036291">
    <property type="entry name" value="NAD(P)-bd_dom_sf"/>
</dbReference>
<dbReference type="InterPro" id="IPR014027">
    <property type="entry name" value="UDP-Glc/GDP-Man_DH_C"/>
</dbReference>
<dbReference type="GO" id="GO:0006065">
    <property type="term" value="P:UDP-glucuronate biosynthetic process"/>
    <property type="evidence" value="ECO:0007669"/>
    <property type="project" value="UniProtKB-UniPathway"/>
</dbReference>
<gene>
    <name evidence="14" type="ORF">E2K98_20485</name>
    <name evidence="13" type="ORF">RCG21_07020</name>
</gene>
<evidence type="ECO:0000259" key="12">
    <source>
        <dbReference type="SMART" id="SM00984"/>
    </source>
</evidence>
<feature type="binding site" evidence="11">
    <location>
        <position position="31"/>
    </location>
    <ligand>
        <name>NAD(+)</name>
        <dbReference type="ChEBI" id="CHEBI:57540"/>
    </ligand>
</feature>
<evidence type="ECO:0000256" key="1">
    <source>
        <dbReference type="ARBA" id="ARBA00004701"/>
    </source>
</evidence>
<dbReference type="Proteomes" id="UP001178888">
    <property type="component" value="Unassembled WGS sequence"/>
</dbReference>
<dbReference type="EMBL" id="SMYO01000010">
    <property type="protein sequence ID" value="TDK59084.1"/>
    <property type="molecule type" value="Genomic_DNA"/>
</dbReference>
<feature type="binding site" evidence="10">
    <location>
        <begin position="153"/>
        <end position="156"/>
    </location>
    <ligand>
        <name>substrate</name>
    </ligand>
</feature>
<feature type="binding site" evidence="10">
    <location>
        <position position="258"/>
    </location>
    <ligand>
        <name>substrate</name>
    </ligand>
</feature>
<evidence type="ECO:0000313" key="14">
    <source>
        <dbReference type="EMBL" id="TDK59084.1"/>
    </source>
</evidence>
<comment type="caution">
    <text evidence="14">The sequence shown here is derived from an EMBL/GenBank/DDBJ whole genome shotgun (WGS) entry which is preliminary data.</text>
</comment>
<dbReference type="InterPro" id="IPR001732">
    <property type="entry name" value="UDP-Glc/GDP-Man_DH_N"/>
</dbReference>
<dbReference type="GO" id="GO:0003979">
    <property type="term" value="F:UDP-glucose 6-dehydrogenase activity"/>
    <property type="evidence" value="ECO:0007669"/>
    <property type="project" value="UniProtKB-EC"/>
</dbReference>
<feature type="active site" description="Nucleophile" evidence="9">
    <location>
        <position position="261"/>
    </location>
</feature>
<dbReference type="Gene3D" id="1.20.5.100">
    <property type="entry name" value="Cytochrome c1, transmembrane anchor, C-terminal"/>
    <property type="match status" value="1"/>
</dbReference>
<evidence type="ECO:0000256" key="9">
    <source>
        <dbReference type="PIRSR" id="PIRSR500134-1"/>
    </source>
</evidence>
<feature type="binding site" evidence="11">
    <location>
        <position position="328"/>
    </location>
    <ligand>
        <name>NAD(+)</name>
        <dbReference type="ChEBI" id="CHEBI:57540"/>
    </ligand>
</feature>
<comment type="function">
    <text evidence="7">Catalyzes the conversion of UDP-glucose into UDP-glucuronate, one of the precursors of teichuronic acid.</text>
</comment>
<name>A0A4R5VME1_9BACI</name>
<organism evidence="14 15">
    <name type="scientific">Bacillus salipaludis</name>
    <dbReference type="NCBI Taxonomy" id="2547811"/>
    <lineage>
        <taxon>Bacteria</taxon>
        <taxon>Bacillati</taxon>
        <taxon>Bacillota</taxon>
        <taxon>Bacilli</taxon>
        <taxon>Bacillales</taxon>
        <taxon>Bacillaceae</taxon>
        <taxon>Bacillus</taxon>
    </lineage>
</organism>
<accession>A0A4R5VME1</accession>
<evidence type="ECO:0000256" key="5">
    <source>
        <dbReference type="ARBA" id="ARBA00023027"/>
    </source>
</evidence>
<dbReference type="InterPro" id="IPR017476">
    <property type="entry name" value="UDP-Glc/GDP-Man"/>
</dbReference>
<dbReference type="PIRSF" id="PIRSF500134">
    <property type="entry name" value="UDPglc_DH_bac"/>
    <property type="match status" value="1"/>
</dbReference>
<dbReference type="PANTHER" id="PTHR43750">
    <property type="entry name" value="UDP-GLUCOSE 6-DEHYDROGENASE TUAD"/>
    <property type="match status" value="1"/>
</dbReference>
<feature type="binding site" evidence="11">
    <location>
        <position position="122"/>
    </location>
    <ligand>
        <name>NAD(+)</name>
        <dbReference type="ChEBI" id="CHEBI:57540"/>
    </ligand>
</feature>
<evidence type="ECO:0000256" key="4">
    <source>
        <dbReference type="ARBA" id="ARBA00023002"/>
    </source>
</evidence>
<evidence type="ECO:0000256" key="11">
    <source>
        <dbReference type="PIRSR" id="PIRSR500134-3"/>
    </source>
</evidence>
<evidence type="ECO:0000256" key="10">
    <source>
        <dbReference type="PIRSR" id="PIRSR500134-2"/>
    </source>
</evidence>
<dbReference type="PANTHER" id="PTHR43750:SF3">
    <property type="entry name" value="UDP-GLUCOSE 6-DEHYDROGENASE TUAD"/>
    <property type="match status" value="1"/>
</dbReference>
<dbReference type="InterPro" id="IPR014026">
    <property type="entry name" value="UDP-Glc/GDP-Man_DH_dimer"/>
</dbReference>
<protein>
    <recommendedName>
        <fullName evidence="3 8">UDP-glucose 6-dehydrogenase</fullName>
        <ecNumber evidence="3 8">1.1.1.22</ecNumber>
    </recommendedName>
</protein>
<reference evidence="14 15" key="1">
    <citation type="submission" date="2019-03" db="EMBL/GenBank/DDBJ databases">
        <title>Bacillus niacini sp. nov. a Nicotinate-Metabolizing Mesophile Isolated from Soil.</title>
        <authorList>
            <person name="Zhang G."/>
        </authorList>
    </citation>
    <scope>NUCLEOTIDE SEQUENCE [LARGE SCALE GENOMIC DNA]</scope>
    <source>
        <strain evidence="14 15">WN066</strain>
    </source>
</reference>
<dbReference type="EC" id="1.1.1.22" evidence="3 8"/>
<evidence type="ECO:0000256" key="7">
    <source>
        <dbReference type="ARBA" id="ARBA00053241"/>
    </source>
</evidence>
<dbReference type="UniPathway" id="UPA00038">
    <property type="reaction ID" value="UER00491"/>
</dbReference>
<evidence type="ECO:0000256" key="3">
    <source>
        <dbReference type="ARBA" id="ARBA00012954"/>
    </source>
</evidence>
<keyword evidence="4 8" id="KW-0560">Oxidoreductase</keyword>
<dbReference type="PIRSF" id="PIRSF000124">
    <property type="entry name" value="UDPglc_GDPman_dh"/>
    <property type="match status" value="1"/>
</dbReference>
<feature type="domain" description="UDP-glucose/GDP-mannose dehydrogenase C-terminal" evidence="12">
    <location>
        <begin position="314"/>
        <end position="416"/>
    </location>
</feature>
<feature type="binding site" evidence="11">
    <location>
        <position position="87"/>
    </location>
    <ligand>
        <name>NAD(+)</name>
        <dbReference type="ChEBI" id="CHEBI:57540"/>
    </ligand>
</feature>
<evidence type="ECO:0000313" key="16">
    <source>
        <dbReference type="Proteomes" id="UP001178888"/>
    </source>
</evidence>
<evidence type="ECO:0000256" key="8">
    <source>
        <dbReference type="PIRNR" id="PIRNR000124"/>
    </source>
</evidence>
<dbReference type="Gene3D" id="3.40.50.720">
    <property type="entry name" value="NAD(P)-binding Rossmann-like Domain"/>
    <property type="match status" value="2"/>
</dbReference>
<dbReference type="SMART" id="SM00984">
    <property type="entry name" value="UDPG_MGDP_dh_C"/>
    <property type="match status" value="1"/>
</dbReference>
<comment type="catalytic activity">
    <reaction evidence="6 8">
        <text>UDP-alpha-D-glucose + 2 NAD(+) + H2O = UDP-alpha-D-glucuronate + 2 NADH + 3 H(+)</text>
        <dbReference type="Rhea" id="RHEA:23596"/>
        <dbReference type="ChEBI" id="CHEBI:15377"/>
        <dbReference type="ChEBI" id="CHEBI:15378"/>
        <dbReference type="ChEBI" id="CHEBI:57540"/>
        <dbReference type="ChEBI" id="CHEBI:57945"/>
        <dbReference type="ChEBI" id="CHEBI:58052"/>
        <dbReference type="ChEBI" id="CHEBI:58885"/>
        <dbReference type="EC" id="1.1.1.22"/>
    </reaction>
</comment>